<name>A0A078F4K2_BRANA</name>
<evidence type="ECO:0000313" key="2">
    <source>
        <dbReference type="EMBL" id="CDY09405.1"/>
    </source>
</evidence>
<reference evidence="2 3" key="1">
    <citation type="journal article" date="2014" name="Science">
        <title>Plant genetics. Early allopolyploid evolution in the post-Neolithic Brassica napus oilseed genome.</title>
        <authorList>
            <person name="Chalhoub B."/>
            <person name="Denoeud F."/>
            <person name="Liu S."/>
            <person name="Parkin I.A."/>
            <person name="Tang H."/>
            <person name="Wang X."/>
            <person name="Chiquet J."/>
            <person name="Belcram H."/>
            <person name="Tong C."/>
            <person name="Samans B."/>
            <person name="Correa M."/>
            <person name="Da Silva C."/>
            <person name="Just J."/>
            <person name="Falentin C."/>
            <person name="Koh C.S."/>
            <person name="Le Clainche I."/>
            <person name="Bernard M."/>
            <person name="Bento P."/>
            <person name="Noel B."/>
            <person name="Labadie K."/>
            <person name="Alberti A."/>
            <person name="Charles M."/>
            <person name="Arnaud D."/>
            <person name="Guo H."/>
            <person name="Daviaud C."/>
            <person name="Alamery S."/>
            <person name="Jabbari K."/>
            <person name="Zhao M."/>
            <person name="Edger P.P."/>
            <person name="Chelaifa H."/>
            <person name="Tack D."/>
            <person name="Lassalle G."/>
            <person name="Mestiri I."/>
            <person name="Schnel N."/>
            <person name="Le Paslier M.C."/>
            <person name="Fan G."/>
            <person name="Renault V."/>
            <person name="Bayer P.E."/>
            <person name="Golicz A.A."/>
            <person name="Manoli S."/>
            <person name="Lee T.H."/>
            <person name="Thi V.H."/>
            <person name="Chalabi S."/>
            <person name="Hu Q."/>
            <person name="Fan C."/>
            <person name="Tollenaere R."/>
            <person name="Lu Y."/>
            <person name="Battail C."/>
            <person name="Shen J."/>
            <person name="Sidebottom C.H."/>
            <person name="Wang X."/>
            <person name="Canaguier A."/>
            <person name="Chauveau A."/>
            <person name="Berard A."/>
            <person name="Deniot G."/>
            <person name="Guan M."/>
            <person name="Liu Z."/>
            <person name="Sun F."/>
            <person name="Lim Y.P."/>
            <person name="Lyons E."/>
            <person name="Town C.D."/>
            <person name="Bancroft I."/>
            <person name="Wang X."/>
            <person name="Meng J."/>
            <person name="Ma J."/>
            <person name="Pires J.C."/>
            <person name="King G.J."/>
            <person name="Brunel D."/>
            <person name="Delourme R."/>
            <person name="Renard M."/>
            <person name="Aury J.M."/>
            <person name="Adams K.L."/>
            <person name="Batley J."/>
            <person name="Snowdon R.J."/>
            <person name="Tost J."/>
            <person name="Edwards D."/>
            <person name="Zhou Y."/>
            <person name="Hua W."/>
            <person name="Sharpe A.G."/>
            <person name="Paterson A.H."/>
            <person name="Guan C."/>
            <person name="Wincker P."/>
        </authorList>
    </citation>
    <scope>NUCLEOTIDE SEQUENCE [LARGE SCALE GENOMIC DNA]</scope>
    <source>
        <strain evidence="3">cv. Darmor-bzh</strain>
    </source>
</reference>
<reference evidence="2" key="2">
    <citation type="submission" date="2014-06" db="EMBL/GenBank/DDBJ databases">
        <authorList>
            <person name="Genoscope - CEA"/>
        </authorList>
    </citation>
    <scope>NUCLEOTIDE SEQUENCE</scope>
</reference>
<keyword evidence="3" id="KW-1185">Reference proteome</keyword>
<reference evidence="1" key="3">
    <citation type="submission" date="2021-01" db="EMBL/GenBank/DDBJ databases">
        <authorList>
            <consortium name="Genoscope - CEA"/>
            <person name="William W."/>
        </authorList>
    </citation>
    <scope>NUCLEOTIDE SEQUENCE</scope>
</reference>
<dbReference type="AlphaFoldDB" id="A0A078F4K2"/>
<dbReference type="PaxDb" id="3708-A0A078F4K2"/>
<accession>A0A078F4K2</accession>
<dbReference type="Gramene" id="CDY09405">
    <property type="protein sequence ID" value="CDY09405"/>
    <property type="gene ID" value="GSBRNA2T00030889001"/>
</dbReference>
<gene>
    <name evidence="2" type="primary">BnaA02g26050D</name>
    <name evidence="1" type="ORF">DARMORV10_C04P06130.1</name>
    <name evidence="2" type="ORF">GSBRNA2T00030889001</name>
</gene>
<dbReference type="EMBL" id="HG994368">
    <property type="protein sequence ID" value="CAF1805967.1"/>
    <property type="molecule type" value="Genomic_DNA"/>
</dbReference>
<dbReference type="Proteomes" id="UP000028999">
    <property type="component" value="Unassembled WGS sequence"/>
</dbReference>
<organism evidence="2 3">
    <name type="scientific">Brassica napus</name>
    <name type="common">Rape</name>
    <dbReference type="NCBI Taxonomy" id="3708"/>
    <lineage>
        <taxon>Eukaryota</taxon>
        <taxon>Viridiplantae</taxon>
        <taxon>Streptophyta</taxon>
        <taxon>Embryophyta</taxon>
        <taxon>Tracheophyta</taxon>
        <taxon>Spermatophyta</taxon>
        <taxon>Magnoliopsida</taxon>
        <taxon>eudicotyledons</taxon>
        <taxon>Gunneridae</taxon>
        <taxon>Pentapetalae</taxon>
        <taxon>rosids</taxon>
        <taxon>malvids</taxon>
        <taxon>Brassicales</taxon>
        <taxon>Brassicaceae</taxon>
        <taxon>Brassiceae</taxon>
        <taxon>Brassica</taxon>
    </lineage>
</organism>
<evidence type="ECO:0000313" key="3">
    <source>
        <dbReference type="Proteomes" id="UP000028999"/>
    </source>
</evidence>
<proteinExistence type="predicted"/>
<dbReference type="Proteomes" id="UP001295469">
    <property type="component" value="Chromosome C04"/>
</dbReference>
<sequence>MQNFDLYPIRCKTWFDIVQEGNLHIVNHDFLNRFFFSCEEFEFDFDKDGC</sequence>
<dbReference type="EMBL" id="LK031995">
    <property type="protein sequence ID" value="CDY09405.1"/>
    <property type="molecule type" value="Genomic_DNA"/>
</dbReference>
<protein>
    <submittedName>
        <fullName evidence="1">(rape) hypothetical protein</fullName>
    </submittedName>
    <submittedName>
        <fullName evidence="2">BnaA02g26050D protein</fullName>
    </submittedName>
</protein>
<evidence type="ECO:0000313" key="1">
    <source>
        <dbReference type="EMBL" id="CAF1805967.1"/>
    </source>
</evidence>